<accession>E9FYA0</accession>
<dbReference type="InterPro" id="IPR018244">
    <property type="entry name" value="Allrgn_V5/Tpx1_CS"/>
</dbReference>
<feature type="chain" id="PRO_5003236512" description="SCP domain-containing protein" evidence="2">
    <location>
        <begin position="24"/>
        <end position="496"/>
    </location>
</feature>
<reference evidence="4 5" key="1">
    <citation type="journal article" date="2011" name="Science">
        <title>The ecoresponsive genome of Daphnia pulex.</title>
        <authorList>
            <person name="Colbourne J.K."/>
            <person name="Pfrender M.E."/>
            <person name="Gilbert D."/>
            <person name="Thomas W.K."/>
            <person name="Tucker A."/>
            <person name="Oakley T.H."/>
            <person name="Tokishita S."/>
            <person name="Aerts A."/>
            <person name="Arnold G.J."/>
            <person name="Basu M.K."/>
            <person name="Bauer D.J."/>
            <person name="Caceres C.E."/>
            <person name="Carmel L."/>
            <person name="Casola C."/>
            <person name="Choi J.H."/>
            <person name="Detter J.C."/>
            <person name="Dong Q."/>
            <person name="Dusheyko S."/>
            <person name="Eads B.D."/>
            <person name="Frohlich T."/>
            <person name="Geiler-Samerotte K.A."/>
            <person name="Gerlach D."/>
            <person name="Hatcher P."/>
            <person name="Jogdeo S."/>
            <person name="Krijgsveld J."/>
            <person name="Kriventseva E.V."/>
            <person name="Kultz D."/>
            <person name="Laforsch C."/>
            <person name="Lindquist E."/>
            <person name="Lopez J."/>
            <person name="Manak J.R."/>
            <person name="Muller J."/>
            <person name="Pangilinan J."/>
            <person name="Patwardhan R.P."/>
            <person name="Pitluck S."/>
            <person name="Pritham E.J."/>
            <person name="Rechtsteiner A."/>
            <person name="Rho M."/>
            <person name="Rogozin I.B."/>
            <person name="Sakarya O."/>
            <person name="Salamov A."/>
            <person name="Schaack S."/>
            <person name="Shapiro H."/>
            <person name="Shiga Y."/>
            <person name="Skalitzky C."/>
            <person name="Smith Z."/>
            <person name="Souvorov A."/>
            <person name="Sung W."/>
            <person name="Tang Z."/>
            <person name="Tsuchiya D."/>
            <person name="Tu H."/>
            <person name="Vos H."/>
            <person name="Wang M."/>
            <person name="Wolf Y.I."/>
            <person name="Yamagata H."/>
            <person name="Yamada T."/>
            <person name="Ye Y."/>
            <person name="Shaw J.R."/>
            <person name="Andrews J."/>
            <person name="Crease T.J."/>
            <person name="Tang H."/>
            <person name="Lucas S.M."/>
            <person name="Robertson H.M."/>
            <person name="Bork P."/>
            <person name="Koonin E.V."/>
            <person name="Zdobnov E.M."/>
            <person name="Grigoriev I.V."/>
            <person name="Lynch M."/>
            <person name="Boore J.L."/>
        </authorList>
    </citation>
    <scope>NUCLEOTIDE SEQUENCE [LARGE SCALE GENOMIC DNA]</scope>
</reference>
<dbReference type="HOGENOM" id="CLU_550146_0_0_1"/>
<dbReference type="KEGG" id="dpx:DAPPUDRAFT_96576"/>
<name>E9FYA0_DAPPU</name>
<evidence type="ECO:0000313" key="5">
    <source>
        <dbReference type="Proteomes" id="UP000000305"/>
    </source>
</evidence>
<feature type="signal peptide" evidence="2">
    <location>
        <begin position="1"/>
        <end position="23"/>
    </location>
</feature>
<evidence type="ECO:0000259" key="3">
    <source>
        <dbReference type="SMART" id="SM00198"/>
    </source>
</evidence>
<protein>
    <recommendedName>
        <fullName evidence="3">SCP domain-containing protein</fullName>
    </recommendedName>
</protein>
<evidence type="ECO:0000256" key="1">
    <source>
        <dbReference type="SAM" id="MobiDB-lite"/>
    </source>
</evidence>
<dbReference type="InterPro" id="IPR014044">
    <property type="entry name" value="CAP_dom"/>
</dbReference>
<dbReference type="CDD" id="cd05380">
    <property type="entry name" value="CAP_euk"/>
    <property type="match status" value="1"/>
</dbReference>
<gene>
    <name evidence="4" type="ORF">DAPPUDRAFT_96576</name>
</gene>
<dbReference type="PRINTS" id="PR00837">
    <property type="entry name" value="V5TPXLIKE"/>
</dbReference>
<dbReference type="EMBL" id="GL732527">
    <property type="protein sequence ID" value="EFX87811.1"/>
    <property type="molecule type" value="Genomic_DNA"/>
</dbReference>
<dbReference type="InterPro" id="IPR001283">
    <property type="entry name" value="CRISP-related"/>
</dbReference>
<dbReference type="OMA" id="NEILWEC"/>
<dbReference type="PANTHER" id="PTHR10334">
    <property type="entry name" value="CYSTEINE-RICH SECRETORY PROTEIN-RELATED"/>
    <property type="match status" value="1"/>
</dbReference>
<dbReference type="InParanoid" id="E9FYA0"/>
<feature type="region of interest" description="Disordered" evidence="1">
    <location>
        <begin position="252"/>
        <end position="292"/>
    </location>
</feature>
<dbReference type="PRINTS" id="PR00838">
    <property type="entry name" value="V5ALLERGEN"/>
</dbReference>
<keyword evidence="5" id="KW-1185">Reference proteome</keyword>
<organism evidence="4 5">
    <name type="scientific">Daphnia pulex</name>
    <name type="common">Water flea</name>
    <dbReference type="NCBI Taxonomy" id="6669"/>
    <lineage>
        <taxon>Eukaryota</taxon>
        <taxon>Metazoa</taxon>
        <taxon>Ecdysozoa</taxon>
        <taxon>Arthropoda</taxon>
        <taxon>Crustacea</taxon>
        <taxon>Branchiopoda</taxon>
        <taxon>Diplostraca</taxon>
        <taxon>Cladocera</taxon>
        <taxon>Anomopoda</taxon>
        <taxon>Daphniidae</taxon>
        <taxon>Daphnia</taxon>
    </lineage>
</organism>
<dbReference type="Proteomes" id="UP000000305">
    <property type="component" value="Unassembled WGS sequence"/>
</dbReference>
<dbReference type="Pfam" id="PF00188">
    <property type="entry name" value="CAP"/>
    <property type="match status" value="1"/>
</dbReference>
<dbReference type="FunFam" id="3.40.33.10:FF:000035">
    <property type="entry name" value="CRISP3: cysteine-rich secretory protein, putative"/>
    <property type="match status" value="1"/>
</dbReference>
<dbReference type="eggNOG" id="KOG3017">
    <property type="taxonomic scope" value="Eukaryota"/>
</dbReference>
<dbReference type="PROSITE" id="PS01010">
    <property type="entry name" value="CRISP_2"/>
    <property type="match status" value="1"/>
</dbReference>
<dbReference type="InterPro" id="IPR002413">
    <property type="entry name" value="V5_allergen-like"/>
</dbReference>
<evidence type="ECO:0000256" key="2">
    <source>
        <dbReference type="SAM" id="SignalP"/>
    </source>
</evidence>
<dbReference type="AlphaFoldDB" id="E9FYA0"/>
<dbReference type="Gene3D" id="3.40.33.10">
    <property type="entry name" value="CAP"/>
    <property type="match status" value="1"/>
</dbReference>
<dbReference type="PROSITE" id="PS01009">
    <property type="entry name" value="CRISP_1"/>
    <property type="match status" value="1"/>
</dbReference>
<sequence>MIILRPLVTFLAALLVSSYSCLAQDRSTYCRLSTRHTLCRFQSDGEQCGSSVSRRGVEDKNRQVILDAHNALRSIVASGQESRGRPGPQPQASNMQIMTWDEELATVAQRLAEQCLFEHDCNECRKVGRFPVGQNLAVEWTTGPPLPINWKTQVTRWYEEVQEFPNTSVRKFEFSVVTGHYSQIIWADTNRVGCGFTSYRDNGTLETNLYVCNYGPAGNFVGLPSYKVGAPCSQCPANTACSSRFSSLCESPKKNPEISGESPSEELANEIVPGSTSRPVRPPPKVTTPTVSVTQRPTITTAIGLTVTKRPTAPTRPVVVTQRPAMKKPTAVTQGLIVGVTSRPPLFLATLGNNKNVTAEETVVVRKDLVCQVGRGACRAVFKGTAWNFRPQPFSMNQSKLSGDEPGGTSWLLPPLLIKIQPEKSQSVVVPIFSGVEGKWVQVKLAVSRIRTPFKLLFQQTGPTSTDETTNFSPLSRATLRLALGEMRIFSGSCKQ</sequence>
<dbReference type="SMART" id="SM00198">
    <property type="entry name" value="SCP"/>
    <property type="match status" value="1"/>
</dbReference>
<proteinExistence type="predicted"/>
<dbReference type="GO" id="GO:0005615">
    <property type="term" value="C:extracellular space"/>
    <property type="evidence" value="ECO:0000318"/>
    <property type="project" value="GO_Central"/>
</dbReference>
<dbReference type="PROSITE" id="PS51257">
    <property type="entry name" value="PROKAR_LIPOPROTEIN"/>
    <property type="match status" value="1"/>
</dbReference>
<dbReference type="OrthoDB" id="414826at2759"/>
<dbReference type="PhylomeDB" id="E9FYA0"/>
<dbReference type="InterPro" id="IPR035940">
    <property type="entry name" value="CAP_sf"/>
</dbReference>
<keyword evidence="2" id="KW-0732">Signal</keyword>
<evidence type="ECO:0000313" key="4">
    <source>
        <dbReference type="EMBL" id="EFX87811.1"/>
    </source>
</evidence>
<dbReference type="SUPFAM" id="SSF55797">
    <property type="entry name" value="PR-1-like"/>
    <property type="match status" value="1"/>
</dbReference>
<feature type="domain" description="SCP" evidence="3">
    <location>
        <begin position="60"/>
        <end position="222"/>
    </location>
</feature>